<accession>A0A015IU20</accession>
<dbReference type="PANTHER" id="PTHR43628:SF1">
    <property type="entry name" value="CHITIN SYNTHASE REGULATORY FACTOR 2-RELATED"/>
    <property type="match status" value="1"/>
</dbReference>
<proteinExistence type="predicted"/>
<protein>
    <recommendedName>
        <fullName evidence="3">HCP-like protein</fullName>
    </recommendedName>
</protein>
<name>A0A015IU20_RHIIW</name>
<dbReference type="SMART" id="SM00671">
    <property type="entry name" value="SEL1"/>
    <property type="match status" value="2"/>
</dbReference>
<dbReference type="HOGENOM" id="CLU_000288_36_12_1"/>
<keyword evidence="2" id="KW-1185">Reference proteome</keyword>
<reference evidence="1 2" key="1">
    <citation type="submission" date="2014-02" db="EMBL/GenBank/DDBJ databases">
        <title>Single nucleus genome sequencing reveals high similarity among nuclei of an endomycorrhizal fungus.</title>
        <authorList>
            <person name="Lin K."/>
            <person name="Geurts R."/>
            <person name="Zhang Z."/>
            <person name="Limpens E."/>
            <person name="Saunders D.G."/>
            <person name="Mu D."/>
            <person name="Pang E."/>
            <person name="Cao H."/>
            <person name="Cha H."/>
            <person name="Lin T."/>
            <person name="Zhou Q."/>
            <person name="Shang Y."/>
            <person name="Li Y."/>
            <person name="Ivanov S."/>
            <person name="Sharma T."/>
            <person name="Velzen R.V."/>
            <person name="Ruijter N.D."/>
            <person name="Aanen D.K."/>
            <person name="Win J."/>
            <person name="Kamoun S."/>
            <person name="Bisseling T."/>
            <person name="Huang S."/>
        </authorList>
    </citation>
    <scope>NUCLEOTIDE SEQUENCE [LARGE SCALE GENOMIC DNA]</scope>
    <source>
        <strain evidence="2">DAOM197198w</strain>
    </source>
</reference>
<gene>
    <name evidence="1" type="ORF">RirG_204020</name>
</gene>
<sequence length="64" mass="7253">MDMKLHGIGIEKDEVKAFEYYKKSAEKGYLNGIYILGCCYENGIGTEIDKEKAIELYKDAAKRG</sequence>
<evidence type="ECO:0000313" key="2">
    <source>
        <dbReference type="Proteomes" id="UP000022910"/>
    </source>
</evidence>
<dbReference type="PANTHER" id="PTHR43628">
    <property type="entry name" value="ACTIVATOR OF C KINASE PROTEIN 1-RELATED"/>
    <property type="match status" value="1"/>
</dbReference>
<dbReference type="EMBL" id="JEMT01027242">
    <property type="protein sequence ID" value="EXX57775.1"/>
    <property type="molecule type" value="Genomic_DNA"/>
</dbReference>
<dbReference type="OrthoDB" id="2384430at2759"/>
<dbReference type="Pfam" id="PF08238">
    <property type="entry name" value="Sel1"/>
    <property type="match status" value="2"/>
</dbReference>
<dbReference type="Gene3D" id="1.25.40.10">
    <property type="entry name" value="Tetratricopeptide repeat domain"/>
    <property type="match status" value="1"/>
</dbReference>
<evidence type="ECO:0008006" key="3">
    <source>
        <dbReference type="Google" id="ProtNLM"/>
    </source>
</evidence>
<dbReference type="Proteomes" id="UP000022910">
    <property type="component" value="Unassembled WGS sequence"/>
</dbReference>
<dbReference type="InterPro" id="IPR006597">
    <property type="entry name" value="Sel1-like"/>
</dbReference>
<dbReference type="SUPFAM" id="SSF81901">
    <property type="entry name" value="HCP-like"/>
    <property type="match status" value="1"/>
</dbReference>
<dbReference type="InterPro" id="IPR011990">
    <property type="entry name" value="TPR-like_helical_dom_sf"/>
</dbReference>
<evidence type="ECO:0000313" key="1">
    <source>
        <dbReference type="EMBL" id="EXX57775.1"/>
    </source>
</evidence>
<dbReference type="AlphaFoldDB" id="A0A015IU20"/>
<organism evidence="1 2">
    <name type="scientific">Rhizophagus irregularis (strain DAOM 197198w)</name>
    <name type="common">Glomus intraradices</name>
    <dbReference type="NCBI Taxonomy" id="1432141"/>
    <lineage>
        <taxon>Eukaryota</taxon>
        <taxon>Fungi</taxon>
        <taxon>Fungi incertae sedis</taxon>
        <taxon>Mucoromycota</taxon>
        <taxon>Glomeromycotina</taxon>
        <taxon>Glomeromycetes</taxon>
        <taxon>Glomerales</taxon>
        <taxon>Glomeraceae</taxon>
        <taxon>Rhizophagus</taxon>
    </lineage>
</organism>
<comment type="caution">
    <text evidence="1">The sequence shown here is derived from an EMBL/GenBank/DDBJ whole genome shotgun (WGS) entry which is preliminary data.</text>
</comment>
<dbReference type="STRING" id="1432141.A0A015IU20"/>
<dbReference type="InterPro" id="IPR052945">
    <property type="entry name" value="Mitotic_Regulator"/>
</dbReference>